<organism evidence="1 2">
    <name type="scientific">Lecanicillium saksenae</name>
    <dbReference type="NCBI Taxonomy" id="468837"/>
    <lineage>
        <taxon>Eukaryota</taxon>
        <taxon>Fungi</taxon>
        <taxon>Dikarya</taxon>
        <taxon>Ascomycota</taxon>
        <taxon>Pezizomycotina</taxon>
        <taxon>Sordariomycetes</taxon>
        <taxon>Hypocreomycetidae</taxon>
        <taxon>Hypocreales</taxon>
        <taxon>Cordycipitaceae</taxon>
        <taxon>Lecanicillium</taxon>
    </lineage>
</organism>
<keyword evidence="2" id="KW-1185">Reference proteome</keyword>
<gene>
    <name evidence="1" type="ORF">NLG97_g2730</name>
</gene>
<name>A0ACC1R0A8_9HYPO</name>
<protein>
    <submittedName>
        <fullName evidence="1">Uncharacterized protein</fullName>
    </submittedName>
</protein>
<dbReference type="Proteomes" id="UP001148737">
    <property type="component" value="Unassembled WGS sequence"/>
</dbReference>
<reference evidence="1" key="1">
    <citation type="submission" date="2022-07" db="EMBL/GenBank/DDBJ databases">
        <title>Genome Sequence of Lecanicillium saksenae.</title>
        <authorList>
            <person name="Buettner E."/>
        </authorList>
    </citation>
    <scope>NUCLEOTIDE SEQUENCE</scope>
    <source>
        <strain evidence="1">VT-O1</strain>
    </source>
</reference>
<comment type="caution">
    <text evidence="1">The sequence shown here is derived from an EMBL/GenBank/DDBJ whole genome shotgun (WGS) entry which is preliminary data.</text>
</comment>
<evidence type="ECO:0000313" key="1">
    <source>
        <dbReference type="EMBL" id="KAJ3496336.1"/>
    </source>
</evidence>
<dbReference type="EMBL" id="JANAKD010000200">
    <property type="protein sequence ID" value="KAJ3496336.1"/>
    <property type="molecule type" value="Genomic_DNA"/>
</dbReference>
<proteinExistence type="predicted"/>
<accession>A0ACC1R0A8</accession>
<sequence>MVFTGQGAQWPKMDTVLHALPGGPEWFIVEELMKEDNQSNINRALYAQSIFNPHAVIGHSSGELAAAYAAGRISASQAIVSAYYRGLVSQNITHPGAMAAVNMSSPEVQEFLVPGVVVACDNSPSSVTLSGDMNELETVVHLISSKSPETVVRKLKVDVAYHSHHMREVGDRYRSLLEPHFMESSTVTPTPIAFYSSLTGSKSCNSNSLDNQYWQDNLESPVRFREAFEALVEDTDDQLLFLSVGPHPALWGPIRQIMERNKQKASYVSCLHRGTDCAETFLSAIRHLFCQGVDIDFNTLTNSDGDAVMLKDLPTYPWEHSYSKLYMPRENKEWRWCKFQKHELLGIRVIESTDKEPSWRNVLHLEYVPWLRDHTVMRAVVFPAAGYISIVEAAFRQISPSMTGVSVRNMVLSSAMVLNDAKSTEIITSLRKNHEDDWYSFTVSSHDGITWTEHCYGSALWIETGISEKNYIPQALPRQIGPQRWYKALAKAGLEYGPAFRGVSKFSASTTQRQALATIITTVGDHANYFIYPTRLDSFFQTVIVVLYKGQEWNLTSPYIPIRIGQIDIRSCISDLTSNTWVTDSRSSLVTANRQVFDETGALVVRLEDTVLQTLSASTSTSTQATGQESESTARLHWKPNMHFRSLAELVTHSEEWAEYSGCLHDLTSACIELARSRLAEHKVASKIPHL</sequence>
<evidence type="ECO:0000313" key="2">
    <source>
        <dbReference type="Proteomes" id="UP001148737"/>
    </source>
</evidence>